<organism evidence="2 3">
    <name type="scientific">Streptomyces cupreus</name>
    <dbReference type="NCBI Taxonomy" id="2759956"/>
    <lineage>
        <taxon>Bacteria</taxon>
        <taxon>Bacillati</taxon>
        <taxon>Actinomycetota</taxon>
        <taxon>Actinomycetes</taxon>
        <taxon>Kitasatosporales</taxon>
        <taxon>Streptomycetaceae</taxon>
        <taxon>Streptomyces</taxon>
    </lineage>
</organism>
<proteinExistence type="predicted"/>
<evidence type="ECO:0000256" key="1">
    <source>
        <dbReference type="SAM" id="MobiDB-lite"/>
    </source>
</evidence>
<dbReference type="AlphaFoldDB" id="A0A7X1MAX9"/>
<dbReference type="EMBL" id="JACMSF010000029">
    <property type="protein sequence ID" value="MBC2904824.1"/>
    <property type="molecule type" value="Genomic_DNA"/>
</dbReference>
<gene>
    <name evidence="2" type="ORF">H4N64_25210</name>
</gene>
<feature type="region of interest" description="Disordered" evidence="1">
    <location>
        <begin position="85"/>
        <end position="109"/>
    </location>
</feature>
<keyword evidence="3" id="KW-1185">Reference proteome</keyword>
<accession>A0A7X1MAX9</accession>
<feature type="compositionally biased region" description="Low complexity" evidence="1">
    <location>
        <begin position="85"/>
        <end position="97"/>
    </location>
</feature>
<evidence type="ECO:0000313" key="2">
    <source>
        <dbReference type="EMBL" id="MBC2904824.1"/>
    </source>
</evidence>
<protein>
    <submittedName>
        <fullName evidence="2">Uncharacterized protein</fullName>
    </submittedName>
</protein>
<dbReference type="RefSeq" id="WP_186284682.1">
    <property type="nucleotide sequence ID" value="NZ_JACMSF010000029.1"/>
</dbReference>
<sequence>MRNPSHSDPAEAAALYLSDLDHESLYSNAELSHAIAETVAAFGDHEQVLGTYADALASGEAASQEVRRRRRSWALRMADEIARTTAPRARPGVPRPGDVTDAVLTRRAS</sequence>
<reference evidence="2 3" key="1">
    <citation type="submission" date="2020-08" db="EMBL/GenBank/DDBJ databases">
        <title>Streptomyces sp. PSKA01 genome sequencing and assembly.</title>
        <authorList>
            <person name="Mandal S."/>
            <person name="Maiti P.K."/>
            <person name="Das P."/>
        </authorList>
    </citation>
    <scope>NUCLEOTIDE SEQUENCE [LARGE SCALE GENOMIC DNA]</scope>
    <source>
        <strain evidence="2 3">PSKA01</strain>
    </source>
</reference>
<name>A0A7X1MAX9_9ACTN</name>
<evidence type="ECO:0000313" key="3">
    <source>
        <dbReference type="Proteomes" id="UP000584670"/>
    </source>
</evidence>
<comment type="caution">
    <text evidence="2">The sequence shown here is derived from an EMBL/GenBank/DDBJ whole genome shotgun (WGS) entry which is preliminary data.</text>
</comment>
<dbReference type="Proteomes" id="UP000584670">
    <property type="component" value="Unassembled WGS sequence"/>
</dbReference>